<evidence type="ECO:0008006" key="4">
    <source>
        <dbReference type="Google" id="ProtNLM"/>
    </source>
</evidence>
<evidence type="ECO:0000256" key="1">
    <source>
        <dbReference type="SAM" id="Phobius"/>
    </source>
</evidence>
<evidence type="ECO:0000313" key="2">
    <source>
        <dbReference type="EMBL" id="SMX22529.1"/>
    </source>
</evidence>
<keyword evidence="3" id="KW-1185">Reference proteome</keyword>
<sequence>MSRLWICAVFFATPVLADPDGYGHMSGWGSGVGMMFGPILWIIVLGLVVAGVIFFVRRMDDNGPQRGKPDAVAELDLRLARGEIDADDYSARKKLLMENR</sequence>
<keyword evidence="1" id="KW-0812">Transmembrane</keyword>
<feature type="transmembrane region" description="Helical" evidence="1">
    <location>
        <begin position="33"/>
        <end position="56"/>
    </location>
</feature>
<protein>
    <recommendedName>
        <fullName evidence="4">SHOCT domain-containing protein</fullName>
    </recommendedName>
</protein>
<dbReference type="Proteomes" id="UP000201838">
    <property type="component" value="Unassembled WGS sequence"/>
</dbReference>
<dbReference type="RefSeq" id="WP_093973011.1">
    <property type="nucleotide sequence ID" value="NZ_FXXQ01000002.1"/>
</dbReference>
<dbReference type="AlphaFoldDB" id="A0A238IVL1"/>
<keyword evidence="1" id="KW-0472">Membrane</keyword>
<keyword evidence="1" id="KW-1133">Transmembrane helix</keyword>
<reference evidence="2 3" key="1">
    <citation type="submission" date="2017-05" db="EMBL/GenBank/DDBJ databases">
        <authorList>
            <person name="Song R."/>
            <person name="Chenine A.L."/>
            <person name="Ruprecht R.M."/>
        </authorList>
    </citation>
    <scope>NUCLEOTIDE SEQUENCE [LARGE SCALE GENOMIC DNA]</scope>
    <source>
        <strain evidence="2 3">CECT 8489</strain>
    </source>
</reference>
<organism evidence="2 3">
    <name type="scientific">Boseongicola aestuarii</name>
    <dbReference type="NCBI Taxonomy" id="1470561"/>
    <lineage>
        <taxon>Bacteria</taxon>
        <taxon>Pseudomonadati</taxon>
        <taxon>Pseudomonadota</taxon>
        <taxon>Alphaproteobacteria</taxon>
        <taxon>Rhodobacterales</taxon>
        <taxon>Paracoccaceae</taxon>
        <taxon>Boseongicola</taxon>
    </lineage>
</organism>
<proteinExistence type="predicted"/>
<name>A0A238IVL1_9RHOB</name>
<gene>
    <name evidence="2" type="ORF">BOA8489_00626</name>
</gene>
<accession>A0A238IVL1</accession>
<dbReference type="EMBL" id="FXXQ01000002">
    <property type="protein sequence ID" value="SMX22529.1"/>
    <property type="molecule type" value="Genomic_DNA"/>
</dbReference>
<dbReference type="OrthoDB" id="1123500at2"/>
<evidence type="ECO:0000313" key="3">
    <source>
        <dbReference type="Proteomes" id="UP000201838"/>
    </source>
</evidence>